<comment type="caution">
    <text evidence="1">The sequence shown here is derived from an EMBL/GenBank/DDBJ whole genome shotgun (WGS) entry which is preliminary data.</text>
</comment>
<dbReference type="AlphaFoldDB" id="A0A9W7W3X0"/>
<reference evidence="1 2" key="2">
    <citation type="journal article" date="2021" name="Curr. Genet.">
        <title>Genetic response to nitrogen starvation in the aggressive Eucalyptus foliar pathogen Teratosphaeria destructans.</title>
        <authorList>
            <person name="Havenga M."/>
            <person name="Wingfield B.D."/>
            <person name="Wingfield M.J."/>
            <person name="Dreyer L.L."/>
            <person name="Roets F."/>
            <person name="Aylward J."/>
        </authorList>
    </citation>
    <scope>NUCLEOTIDE SEQUENCE [LARGE SCALE GENOMIC DNA]</scope>
    <source>
        <strain evidence="1">CMW44962</strain>
    </source>
</reference>
<dbReference type="PANTHER" id="PTHR30143:SF0">
    <property type="entry name" value="2-KETO-4-PENTENOATE HYDRATASE"/>
    <property type="match status" value="1"/>
</dbReference>
<evidence type="ECO:0000313" key="1">
    <source>
        <dbReference type="EMBL" id="KAH9830387.1"/>
    </source>
</evidence>
<dbReference type="InterPro" id="IPR036663">
    <property type="entry name" value="Fumarylacetoacetase_C_sf"/>
</dbReference>
<sequence>MSVLKPSPAIRNGVARLNTDTAPSTLSHASRCFSQSLARAHDSHGPSVAPRLLFPKQQHSDDVLKLARLANDARHNDKQLAQLLTETDPALDQAKAYRVAAAICHLRMKEGERPIGRKIGFTNRDIWPEYDIDASNWSYIYNTTKQDIRTDCNKQSSQPVNILEMSNLEPRLEPEIILHVAKKPNSGMTDVQMLGCVDWVSHGFEIVQSIFPGWKFSAADTTAAFALHGRLLVGAKVPVAKLGASSEDVVKRLETFKISLSRNGNVVDQGSGAHVLGSPLEALRHLCGLLEQDEHNAPLVVGETVTTGTLTRAWELQDGEVWSTEVEGIDLPGLKQTFRVRD</sequence>
<gene>
    <name evidence="1" type="ORF">Tdes44962_MAKER09043</name>
</gene>
<dbReference type="SUPFAM" id="SSF56529">
    <property type="entry name" value="FAH"/>
    <property type="match status" value="1"/>
</dbReference>
<reference evidence="1 2" key="1">
    <citation type="journal article" date="2018" name="IMA Fungus">
        <title>IMA Genome-F 10: Nine draft genome sequences of Claviceps purpurea s.lat., including C. arundinis, C. humidiphila, and C. cf. spartinae, pseudomolecules for the pitch canker pathogen Fusarium circinatum, draft genome of Davidsoniella eucalypti, Grosmannia galeiformis, Quambalaria eucalypti, and Teratosphaeria destructans.</title>
        <authorList>
            <person name="Wingfield B.D."/>
            <person name="Liu M."/>
            <person name="Nguyen H.D."/>
            <person name="Lane F.A."/>
            <person name="Morgan S.W."/>
            <person name="De Vos L."/>
            <person name="Wilken P.M."/>
            <person name="Duong T.A."/>
            <person name="Aylward J."/>
            <person name="Coetzee M.P."/>
            <person name="Dadej K."/>
            <person name="De Beer Z.W."/>
            <person name="Findlay W."/>
            <person name="Havenga M."/>
            <person name="Kolarik M."/>
            <person name="Menzies J.G."/>
            <person name="Naidoo K."/>
            <person name="Pochopski O."/>
            <person name="Shoukouhi P."/>
            <person name="Santana Q.C."/>
            <person name="Seifert K.A."/>
            <person name="Soal N."/>
            <person name="Steenkamp E.T."/>
            <person name="Tatham C.T."/>
            <person name="van der Nest M.A."/>
            <person name="Wingfield M.J."/>
        </authorList>
    </citation>
    <scope>NUCLEOTIDE SEQUENCE [LARGE SCALE GENOMIC DNA]</scope>
    <source>
        <strain evidence="1">CMW44962</strain>
    </source>
</reference>
<dbReference type="GO" id="GO:0008684">
    <property type="term" value="F:2-oxopent-4-enoate hydratase activity"/>
    <property type="evidence" value="ECO:0007669"/>
    <property type="project" value="TreeGrafter"/>
</dbReference>
<dbReference type="Proteomes" id="UP001138500">
    <property type="component" value="Unassembled WGS sequence"/>
</dbReference>
<accession>A0A9W7W3X0</accession>
<organism evidence="1 2">
    <name type="scientific">Teratosphaeria destructans</name>
    <dbReference type="NCBI Taxonomy" id="418781"/>
    <lineage>
        <taxon>Eukaryota</taxon>
        <taxon>Fungi</taxon>
        <taxon>Dikarya</taxon>
        <taxon>Ascomycota</taxon>
        <taxon>Pezizomycotina</taxon>
        <taxon>Dothideomycetes</taxon>
        <taxon>Dothideomycetidae</taxon>
        <taxon>Mycosphaerellales</taxon>
        <taxon>Teratosphaeriaceae</taxon>
        <taxon>Teratosphaeria</taxon>
    </lineage>
</organism>
<dbReference type="Gene3D" id="3.90.850.10">
    <property type="entry name" value="Fumarylacetoacetase-like, C-terminal domain"/>
    <property type="match status" value="1"/>
</dbReference>
<protein>
    <submittedName>
        <fullName evidence="1">Hydratase</fullName>
    </submittedName>
</protein>
<dbReference type="PANTHER" id="PTHR30143">
    <property type="entry name" value="ACID HYDRATASE"/>
    <property type="match status" value="1"/>
</dbReference>
<evidence type="ECO:0000313" key="2">
    <source>
        <dbReference type="Proteomes" id="UP001138500"/>
    </source>
</evidence>
<proteinExistence type="predicted"/>
<dbReference type="OrthoDB" id="4391601at2759"/>
<dbReference type="InterPro" id="IPR050772">
    <property type="entry name" value="Hydratase-Decarb/MhpD_sf"/>
</dbReference>
<name>A0A9W7W3X0_9PEZI</name>
<dbReference type="GO" id="GO:0005737">
    <property type="term" value="C:cytoplasm"/>
    <property type="evidence" value="ECO:0007669"/>
    <property type="project" value="TreeGrafter"/>
</dbReference>
<keyword evidence="2" id="KW-1185">Reference proteome</keyword>
<dbReference type="EMBL" id="RIBY02001279">
    <property type="protein sequence ID" value="KAH9830387.1"/>
    <property type="molecule type" value="Genomic_DNA"/>
</dbReference>